<evidence type="ECO:0000313" key="11">
    <source>
        <dbReference type="Proteomes" id="UP000193689"/>
    </source>
</evidence>
<evidence type="ECO:0000256" key="2">
    <source>
        <dbReference type="ARBA" id="ARBA00004496"/>
    </source>
</evidence>
<evidence type="ECO:0000256" key="7">
    <source>
        <dbReference type="ARBA" id="ARBA00022840"/>
    </source>
</evidence>
<organism evidence="10 11">
    <name type="scientific">Pseudomassariella vexata</name>
    <dbReference type="NCBI Taxonomy" id="1141098"/>
    <lineage>
        <taxon>Eukaryota</taxon>
        <taxon>Fungi</taxon>
        <taxon>Dikarya</taxon>
        <taxon>Ascomycota</taxon>
        <taxon>Pezizomycotina</taxon>
        <taxon>Sordariomycetes</taxon>
        <taxon>Xylariomycetidae</taxon>
        <taxon>Amphisphaeriales</taxon>
        <taxon>Pseudomassariaceae</taxon>
        <taxon>Pseudomassariella</taxon>
    </lineage>
</organism>
<keyword evidence="11" id="KW-1185">Reference proteome</keyword>
<dbReference type="RefSeq" id="XP_040712985.1">
    <property type="nucleotide sequence ID" value="XM_040856519.1"/>
</dbReference>
<evidence type="ECO:0000256" key="9">
    <source>
        <dbReference type="ARBA" id="ARBA00061312"/>
    </source>
</evidence>
<name>A0A1Y2DN92_9PEZI</name>
<evidence type="ECO:0000256" key="3">
    <source>
        <dbReference type="ARBA" id="ARBA00022490"/>
    </source>
</evidence>
<dbReference type="PANTHER" id="PTHR10285">
    <property type="entry name" value="URIDINE KINASE"/>
    <property type="match status" value="1"/>
</dbReference>
<dbReference type="InParanoid" id="A0A1Y2DN92"/>
<proteinExistence type="inferred from homology"/>
<keyword evidence="8" id="KW-0539">Nucleus</keyword>
<dbReference type="SUPFAM" id="SSF52540">
    <property type="entry name" value="P-loop containing nucleoside triphosphate hydrolases"/>
    <property type="match status" value="1"/>
</dbReference>
<dbReference type="InterPro" id="IPR027417">
    <property type="entry name" value="P-loop_NTPase"/>
</dbReference>
<dbReference type="FunCoup" id="A0A1Y2DN92">
    <property type="interactions" value="328"/>
</dbReference>
<dbReference type="OrthoDB" id="347435at2759"/>
<comment type="subcellular location">
    <subcellularLocation>
        <location evidence="2">Cytoplasm</location>
    </subcellularLocation>
    <subcellularLocation>
        <location evidence="1">Nucleus</location>
    </subcellularLocation>
</comment>
<dbReference type="GO" id="GO:0005524">
    <property type="term" value="F:ATP binding"/>
    <property type="evidence" value="ECO:0007669"/>
    <property type="project" value="UniProtKB-KW"/>
</dbReference>
<keyword evidence="5" id="KW-0547">Nucleotide-binding</keyword>
<dbReference type="FunFam" id="3.40.50.300:FF:001691">
    <property type="entry name" value="Probable ATP-dependent kinase TDA10"/>
    <property type="match status" value="1"/>
</dbReference>
<evidence type="ECO:0000256" key="5">
    <source>
        <dbReference type="ARBA" id="ARBA00022741"/>
    </source>
</evidence>
<evidence type="ECO:0000256" key="8">
    <source>
        <dbReference type="ARBA" id="ARBA00023242"/>
    </source>
</evidence>
<evidence type="ECO:0000313" key="10">
    <source>
        <dbReference type="EMBL" id="ORY60758.1"/>
    </source>
</evidence>
<dbReference type="Proteomes" id="UP000193689">
    <property type="component" value="Unassembled WGS sequence"/>
</dbReference>
<evidence type="ECO:0000256" key="4">
    <source>
        <dbReference type="ARBA" id="ARBA00022679"/>
    </source>
</evidence>
<protein>
    <submittedName>
        <fullName evidence="10">p-loop containing nucleoside triphosphate hydrolase protein</fullName>
    </submittedName>
</protein>
<dbReference type="EMBL" id="MCFJ01000011">
    <property type="protein sequence ID" value="ORY60758.1"/>
    <property type="molecule type" value="Genomic_DNA"/>
</dbReference>
<comment type="caution">
    <text evidence="10">The sequence shown here is derived from an EMBL/GenBank/DDBJ whole genome shotgun (WGS) entry which is preliminary data.</text>
</comment>
<dbReference type="GeneID" id="63772731"/>
<accession>A0A1Y2DN92</accession>
<keyword evidence="3" id="KW-0963">Cytoplasm</keyword>
<reference evidence="10 11" key="1">
    <citation type="submission" date="2016-07" db="EMBL/GenBank/DDBJ databases">
        <title>Pervasive Adenine N6-methylation of Active Genes in Fungi.</title>
        <authorList>
            <consortium name="DOE Joint Genome Institute"/>
            <person name="Mondo S.J."/>
            <person name="Dannebaum R.O."/>
            <person name="Kuo R.C."/>
            <person name="Labutti K."/>
            <person name="Haridas S."/>
            <person name="Kuo A."/>
            <person name="Salamov A."/>
            <person name="Ahrendt S.R."/>
            <person name="Lipzen A."/>
            <person name="Sullivan W."/>
            <person name="Andreopoulos W.B."/>
            <person name="Clum A."/>
            <person name="Lindquist E."/>
            <person name="Daum C."/>
            <person name="Ramamoorthy G.K."/>
            <person name="Gryganskyi A."/>
            <person name="Culley D."/>
            <person name="Magnuson J.K."/>
            <person name="James T.Y."/>
            <person name="O'Malley M.A."/>
            <person name="Stajich J.E."/>
            <person name="Spatafora J.W."/>
            <person name="Visel A."/>
            <person name="Grigoriev I.V."/>
        </authorList>
    </citation>
    <scope>NUCLEOTIDE SEQUENCE [LARGE SCALE GENOMIC DNA]</scope>
    <source>
        <strain evidence="10 11">CBS 129021</strain>
    </source>
</reference>
<dbReference type="GO" id="GO:0005634">
    <property type="term" value="C:nucleus"/>
    <property type="evidence" value="ECO:0007669"/>
    <property type="project" value="UniProtKB-SubCell"/>
</dbReference>
<dbReference type="AlphaFoldDB" id="A0A1Y2DN92"/>
<dbReference type="Gene3D" id="3.40.50.300">
    <property type="entry name" value="P-loop containing nucleotide triphosphate hydrolases"/>
    <property type="match status" value="1"/>
</dbReference>
<keyword evidence="6" id="KW-0418">Kinase</keyword>
<dbReference type="GO" id="GO:0016301">
    <property type="term" value="F:kinase activity"/>
    <property type="evidence" value="ECO:0007669"/>
    <property type="project" value="UniProtKB-KW"/>
</dbReference>
<sequence>MAIPQESVDAVLEHVFRHFQSQRSQHPSTDNKPQKPFILGLSGMQGSGKSTWAQSLANTLRTSHDLKVVVLSLDDLYHTHENLVKIREGNEGNELFRNRDQPGTHDELLAEKFFGEVLEGREFKVPRFEKSLFNGEGDRAPEAEWEVVVGQPAVDVLIFEGWCVGFQALDDDKLEEKWKAARQVKMNNISEEEKRTRMLRTHALEHVRVINENLRRYNETFMGPECFDYMVHLDTDALGNVYKWRIQQEEALSSARETGMSDEQVVDFVKVYMPAYELYLDRLRREAFPRPDSQKVSKTQLRVVLDERRRVVGAEEI</sequence>
<keyword evidence="10" id="KW-0378">Hydrolase</keyword>
<keyword evidence="7" id="KW-0067">ATP-binding</keyword>
<keyword evidence="4" id="KW-0808">Transferase</keyword>
<dbReference type="GO" id="GO:0005737">
    <property type="term" value="C:cytoplasm"/>
    <property type="evidence" value="ECO:0007669"/>
    <property type="project" value="UniProtKB-SubCell"/>
</dbReference>
<dbReference type="STRING" id="1141098.A0A1Y2DN92"/>
<evidence type="ECO:0000256" key="6">
    <source>
        <dbReference type="ARBA" id="ARBA00022777"/>
    </source>
</evidence>
<evidence type="ECO:0000256" key="1">
    <source>
        <dbReference type="ARBA" id="ARBA00004123"/>
    </source>
</evidence>
<dbReference type="GO" id="GO:0016787">
    <property type="term" value="F:hydrolase activity"/>
    <property type="evidence" value="ECO:0007669"/>
    <property type="project" value="UniProtKB-KW"/>
</dbReference>
<gene>
    <name evidence="10" type="ORF">BCR38DRAFT_349832</name>
</gene>
<comment type="similarity">
    <text evidence="9">Belongs to the GLYK kinase family.</text>
</comment>